<feature type="signal peptide" evidence="2">
    <location>
        <begin position="1"/>
        <end position="22"/>
    </location>
</feature>
<evidence type="ECO:0000313" key="3">
    <source>
        <dbReference type="EMBL" id="KAF7995447.1"/>
    </source>
</evidence>
<sequence>MAIKMIILQLAVILISMIMSEGAPVVEGVTEKSISQIEPVEMGPERRATRDLTENKINYRHHRDRRDGSAIKQNKNYIEDVDDLETAAGTNVIRPLFVYRQQQAYRAATKRAAEARRSAGNGFNEFV</sequence>
<feature type="region of interest" description="Disordered" evidence="1">
    <location>
        <begin position="40"/>
        <end position="71"/>
    </location>
</feature>
<dbReference type="Proteomes" id="UP000639338">
    <property type="component" value="Unassembled WGS sequence"/>
</dbReference>
<comment type="caution">
    <text evidence="3">The sequence shown here is derived from an EMBL/GenBank/DDBJ whole genome shotgun (WGS) entry which is preliminary data.</text>
</comment>
<proteinExistence type="predicted"/>
<keyword evidence="4" id="KW-1185">Reference proteome</keyword>
<name>A0A835CTJ9_APHGI</name>
<evidence type="ECO:0000256" key="1">
    <source>
        <dbReference type="SAM" id="MobiDB-lite"/>
    </source>
</evidence>
<reference evidence="3 4" key="1">
    <citation type="submission" date="2020-08" db="EMBL/GenBank/DDBJ databases">
        <title>Aphidius gifuensis genome sequencing and assembly.</title>
        <authorList>
            <person name="Du Z."/>
        </authorList>
    </citation>
    <scope>NUCLEOTIDE SEQUENCE [LARGE SCALE GENOMIC DNA]</scope>
    <source>
        <strain evidence="3">YNYX2018</strain>
        <tissue evidence="3">Adults</tissue>
    </source>
</reference>
<keyword evidence="2" id="KW-0732">Signal</keyword>
<feature type="chain" id="PRO_5032477330" description="Secreted protein" evidence="2">
    <location>
        <begin position="23"/>
        <end position="127"/>
    </location>
</feature>
<protein>
    <recommendedName>
        <fullName evidence="5">Secreted protein</fullName>
    </recommendedName>
</protein>
<accession>A0A835CTJ9</accession>
<evidence type="ECO:0008006" key="5">
    <source>
        <dbReference type="Google" id="ProtNLM"/>
    </source>
</evidence>
<dbReference type="EMBL" id="JACMRX010000002">
    <property type="protein sequence ID" value="KAF7995447.1"/>
    <property type="molecule type" value="Genomic_DNA"/>
</dbReference>
<dbReference type="OrthoDB" id="7700090at2759"/>
<gene>
    <name evidence="3" type="ORF">HCN44_006554</name>
</gene>
<dbReference type="AlphaFoldDB" id="A0A835CTJ9"/>
<feature type="compositionally biased region" description="Basic and acidic residues" evidence="1">
    <location>
        <begin position="43"/>
        <end position="54"/>
    </location>
</feature>
<evidence type="ECO:0000256" key="2">
    <source>
        <dbReference type="SAM" id="SignalP"/>
    </source>
</evidence>
<organism evidence="3 4">
    <name type="scientific">Aphidius gifuensis</name>
    <name type="common">Parasitoid wasp</name>
    <dbReference type="NCBI Taxonomy" id="684658"/>
    <lineage>
        <taxon>Eukaryota</taxon>
        <taxon>Metazoa</taxon>
        <taxon>Ecdysozoa</taxon>
        <taxon>Arthropoda</taxon>
        <taxon>Hexapoda</taxon>
        <taxon>Insecta</taxon>
        <taxon>Pterygota</taxon>
        <taxon>Neoptera</taxon>
        <taxon>Endopterygota</taxon>
        <taxon>Hymenoptera</taxon>
        <taxon>Apocrita</taxon>
        <taxon>Ichneumonoidea</taxon>
        <taxon>Braconidae</taxon>
        <taxon>Aphidiinae</taxon>
        <taxon>Aphidius</taxon>
    </lineage>
</organism>
<evidence type="ECO:0000313" key="4">
    <source>
        <dbReference type="Proteomes" id="UP000639338"/>
    </source>
</evidence>